<gene>
    <name evidence="1" type="ORF">FB567DRAFT_590825</name>
</gene>
<reference evidence="1" key="1">
    <citation type="journal article" date="2021" name="Nat. Commun.">
        <title>Genetic determinants of endophytism in the Arabidopsis root mycobiome.</title>
        <authorList>
            <person name="Mesny F."/>
            <person name="Miyauchi S."/>
            <person name="Thiergart T."/>
            <person name="Pickel B."/>
            <person name="Atanasova L."/>
            <person name="Karlsson M."/>
            <person name="Huettel B."/>
            <person name="Barry K.W."/>
            <person name="Haridas S."/>
            <person name="Chen C."/>
            <person name="Bauer D."/>
            <person name="Andreopoulos W."/>
            <person name="Pangilinan J."/>
            <person name="LaButti K."/>
            <person name="Riley R."/>
            <person name="Lipzen A."/>
            <person name="Clum A."/>
            <person name="Drula E."/>
            <person name="Henrissat B."/>
            <person name="Kohler A."/>
            <person name="Grigoriev I.V."/>
            <person name="Martin F.M."/>
            <person name="Hacquard S."/>
        </authorList>
    </citation>
    <scope>NUCLEOTIDE SEQUENCE</scope>
    <source>
        <strain evidence="1">MPI-SDFR-AT-0120</strain>
    </source>
</reference>
<accession>A0A8K0RAP3</accession>
<evidence type="ECO:0000313" key="1">
    <source>
        <dbReference type="EMBL" id="KAH7088706.1"/>
    </source>
</evidence>
<evidence type="ECO:0000313" key="2">
    <source>
        <dbReference type="Proteomes" id="UP000813461"/>
    </source>
</evidence>
<keyword evidence="2" id="KW-1185">Reference proteome</keyword>
<organism evidence="1 2">
    <name type="scientific">Paraphoma chrysanthemicola</name>
    <dbReference type="NCBI Taxonomy" id="798071"/>
    <lineage>
        <taxon>Eukaryota</taxon>
        <taxon>Fungi</taxon>
        <taxon>Dikarya</taxon>
        <taxon>Ascomycota</taxon>
        <taxon>Pezizomycotina</taxon>
        <taxon>Dothideomycetes</taxon>
        <taxon>Pleosporomycetidae</taxon>
        <taxon>Pleosporales</taxon>
        <taxon>Pleosporineae</taxon>
        <taxon>Phaeosphaeriaceae</taxon>
        <taxon>Paraphoma</taxon>
    </lineage>
</organism>
<protein>
    <submittedName>
        <fullName evidence="1">Uncharacterized protein</fullName>
    </submittedName>
</protein>
<dbReference type="EMBL" id="JAGMVJ010000007">
    <property type="protein sequence ID" value="KAH7088706.1"/>
    <property type="molecule type" value="Genomic_DNA"/>
</dbReference>
<name>A0A8K0RAP3_9PLEO</name>
<sequence length="192" mass="21979">MPGTESLNGSLRILRRLLGTMSLRPNFLKAALKFETIARLTAPAHQPAQPVIQEIAFHHGGYELSKYVESPVIFSLKGSPQYDGGVRVFVPWLYMYILSGAKTHDPSDFYFSLKLGGEPLDFSSLDDILLESHYYVHFVDSDRWPKDRYRKRNLCRNLEFWTLPLEKDIVPCWTENDNEIGDDTEPGNDNPS</sequence>
<dbReference type="AlphaFoldDB" id="A0A8K0RAP3"/>
<proteinExistence type="predicted"/>
<comment type="caution">
    <text evidence="1">The sequence shown here is derived from an EMBL/GenBank/DDBJ whole genome shotgun (WGS) entry which is preliminary data.</text>
</comment>
<dbReference type="OrthoDB" id="10346787at2759"/>
<dbReference type="Proteomes" id="UP000813461">
    <property type="component" value="Unassembled WGS sequence"/>
</dbReference>